<dbReference type="EMBL" id="JAKZMM010000077">
    <property type="protein sequence ID" value="MCJ2382380.1"/>
    <property type="molecule type" value="Genomic_DNA"/>
</dbReference>
<dbReference type="PROSITE" id="PS01229">
    <property type="entry name" value="COF_2"/>
    <property type="match status" value="1"/>
</dbReference>
<dbReference type="PANTHER" id="PTHR10000:SF25">
    <property type="entry name" value="PHOSPHATASE YKRA-RELATED"/>
    <property type="match status" value="1"/>
</dbReference>
<reference evidence="1 2" key="1">
    <citation type="submission" date="2022-03" db="EMBL/GenBank/DDBJ databases">
        <title>Parabacteroides sp. nov. isolated from swine feces.</title>
        <authorList>
            <person name="Bak J.E."/>
        </authorList>
    </citation>
    <scope>NUCLEOTIDE SEQUENCE [LARGE SCALE GENOMIC DNA]</scope>
    <source>
        <strain evidence="1 2">AGMB00274</strain>
    </source>
</reference>
<dbReference type="SFLD" id="SFLDG01140">
    <property type="entry name" value="C2.B:_Phosphomannomutase_and_P"/>
    <property type="match status" value="1"/>
</dbReference>
<dbReference type="SFLD" id="SFLDG01144">
    <property type="entry name" value="C2.B.4:_PGP_Like"/>
    <property type="match status" value="1"/>
</dbReference>
<dbReference type="PROSITE" id="PS01228">
    <property type="entry name" value="COF_1"/>
    <property type="match status" value="1"/>
</dbReference>
<dbReference type="GO" id="GO:0016787">
    <property type="term" value="F:hydrolase activity"/>
    <property type="evidence" value="ECO:0007669"/>
    <property type="project" value="UniProtKB-KW"/>
</dbReference>
<name>A0ABT0C5T3_9BACT</name>
<dbReference type="SFLD" id="SFLDS00003">
    <property type="entry name" value="Haloacid_Dehalogenase"/>
    <property type="match status" value="1"/>
</dbReference>
<keyword evidence="2" id="KW-1185">Reference proteome</keyword>
<dbReference type="RefSeq" id="WP_243326673.1">
    <property type="nucleotide sequence ID" value="NZ_JAKZMM010000077.1"/>
</dbReference>
<dbReference type="InterPro" id="IPR023214">
    <property type="entry name" value="HAD_sf"/>
</dbReference>
<sequence>MIKAVFFDIDGTLVSFKTHVVANSTVEAIHQLRTKGIKVFIATGRQLQCIDNLGNLEVDGYVTLNGGYCIAGKDEVIYKQAIPKEDIHSMLEYQRTVHTFPCACVTEDAIVLNYRNESVDALYEQIRLKAPEIGPIETLADKEIFQLIAFFTAEEEEQIMASMPNSLAARWSPYFADVVAKGCTKAVGIDRIIEHYGIALEETMAFGDGGNDIAMLQHVGIGVAMGNAMDDVKASADFVTTSVDEDGVVVALRHFGLI</sequence>
<keyword evidence="1" id="KW-0378">Hydrolase</keyword>
<dbReference type="PANTHER" id="PTHR10000">
    <property type="entry name" value="PHOSPHOSERINE PHOSPHATASE"/>
    <property type="match status" value="1"/>
</dbReference>
<protein>
    <submittedName>
        <fullName evidence="1">Cof-type HAD-IIB family hydrolase</fullName>
    </submittedName>
</protein>
<dbReference type="Gene3D" id="3.40.50.1000">
    <property type="entry name" value="HAD superfamily/HAD-like"/>
    <property type="match status" value="1"/>
</dbReference>
<dbReference type="Proteomes" id="UP001165444">
    <property type="component" value="Unassembled WGS sequence"/>
</dbReference>
<comment type="caution">
    <text evidence="1">The sequence shown here is derived from an EMBL/GenBank/DDBJ whole genome shotgun (WGS) entry which is preliminary data.</text>
</comment>
<dbReference type="NCBIfam" id="TIGR00099">
    <property type="entry name" value="Cof-subfamily"/>
    <property type="match status" value="1"/>
</dbReference>
<gene>
    <name evidence="1" type="ORF">MUN53_17510</name>
</gene>
<accession>A0ABT0C5T3</accession>
<dbReference type="Gene3D" id="3.30.1240.10">
    <property type="match status" value="1"/>
</dbReference>
<dbReference type="Pfam" id="PF08282">
    <property type="entry name" value="Hydrolase_3"/>
    <property type="match status" value="1"/>
</dbReference>
<proteinExistence type="predicted"/>
<evidence type="ECO:0000313" key="2">
    <source>
        <dbReference type="Proteomes" id="UP001165444"/>
    </source>
</evidence>
<dbReference type="NCBIfam" id="TIGR01484">
    <property type="entry name" value="HAD-SF-IIB"/>
    <property type="match status" value="1"/>
</dbReference>
<dbReference type="SUPFAM" id="SSF56784">
    <property type="entry name" value="HAD-like"/>
    <property type="match status" value="1"/>
</dbReference>
<dbReference type="InterPro" id="IPR036412">
    <property type="entry name" value="HAD-like_sf"/>
</dbReference>
<evidence type="ECO:0000313" key="1">
    <source>
        <dbReference type="EMBL" id="MCJ2382380.1"/>
    </source>
</evidence>
<dbReference type="InterPro" id="IPR000150">
    <property type="entry name" value="Cof"/>
</dbReference>
<organism evidence="1 2">
    <name type="scientific">Parabacteroides faecalis</name>
    <dbReference type="NCBI Taxonomy" id="2924040"/>
    <lineage>
        <taxon>Bacteria</taxon>
        <taxon>Pseudomonadati</taxon>
        <taxon>Bacteroidota</taxon>
        <taxon>Bacteroidia</taxon>
        <taxon>Bacteroidales</taxon>
        <taxon>Tannerellaceae</taxon>
        <taxon>Parabacteroides</taxon>
    </lineage>
</organism>
<dbReference type="InterPro" id="IPR006379">
    <property type="entry name" value="HAD-SF_hydro_IIB"/>
</dbReference>